<organism evidence="12">
    <name type="scientific">Arion vulgaris</name>
    <dbReference type="NCBI Taxonomy" id="1028688"/>
    <lineage>
        <taxon>Eukaryota</taxon>
        <taxon>Metazoa</taxon>
        <taxon>Spiralia</taxon>
        <taxon>Lophotrochozoa</taxon>
        <taxon>Mollusca</taxon>
        <taxon>Gastropoda</taxon>
        <taxon>Heterobranchia</taxon>
        <taxon>Euthyneura</taxon>
        <taxon>Panpulmonata</taxon>
        <taxon>Eupulmonata</taxon>
        <taxon>Stylommatophora</taxon>
        <taxon>Helicina</taxon>
        <taxon>Arionoidea</taxon>
        <taxon>Arionidae</taxon>
        <taxon>Arion</taxon>
    </lineage>
</organism>
<keyword evidence="3 10" id="KW-0812">Transmembrane</keyword>
<feature type="non-terminal residue" evidence="12">
    <location>
        <position position="1"/>
    </location>
</feature>
<reference evidence="12" key="1">
    <citation type="submission" date="2014-12" db="EMBL/GenBank/DDBJ databases">
        <title>Insight into the proteome of Arion vulgaris.</title>
        <authorList>
            <person name="Aradska J."/>
            <person name="Bulat T."/>
            <person name="Smidak R."/>
            <person name="Sarate P."/>
            <person name="Gangsoo J."/>
            <person name="Sialana F."/>
            <person name="Bilban M."/>
            <person name="Lubec G."/>
        </authorList>
    </citation>
    <scope>NUCLEOTIDE SEQUENCE</scope>
    <source>
        <tissue evidence="12">Skin</tissue>
    </source>
</reference>
<protein>
    <recommendedName>
        <fullName evidence="11">Sec20 C-terminal domain-containing protein</fullName>
    </recommendedName>
</protein>
<keyword evidence="7" id="KW-0175">Coiled coil</keyword>
<dbReference type="PANTHER" id="PTHR12825:SF0">
    <property type="entry name" value="VESICLE TRANSPORT PROTEIN SEC20"/>
    <property type="match status" value="1"/>
</dbReference>
<evidence type="ECO:0000259" key="11">
    <source>
        <dbReference type="Pfam" id="PF03908"/>
    </source>
</evidence>
<keyword evidence="6 10" id="KW-1133">Transmembrane helix</keyword>
<accession>A0A0B6ZP90</accession>
<dbReference type="AlphaFoldDB" id="A0A0B6ZP90"/>
<evidence type="ECO:0000256" key="3">
    <source>
        <dbReference type="ARBA" id="ARBA00022692"/>
    </source>
</evidence>
<evidence type="ECO:0000313" key="12">
    <source>
        <dbReference type="EMBL" id="CEK69515.1"/>
    </source>
</evidence>
<dbReference type="InterPro" id="IPR005606">
    <property type="entry name" value="Sec20"/>
</dbReference>
<dbReference type="GO" id="GO:0031201">
    <property type="term" value="C:SNARE complex"/>
    <property type="evidence" value="ECO:0007669"/>
    <property type="project" value="TreeGrafter"/>
</dbReference>
<sequence length="227" mass="25786">NMADDVHVRLCLQDIVKLDLETKAIIQDIRQDASTTDMLDDFSASGRQKMSDLRNKIAELERLGLEQVRDTDRDAILVNVENLRQKLSSTVTSFRQAILKTKLALDKNSKEQLLGGSSQVRKRNQGNKETLAKTANDISDMLISLNRTMGDQVKQSELNITTIVGSSQVVSDTQDEFHTMGGHIQNSQRLLTKYGRREFTDRLLILLALIFFFATVLYIMKKRLWPS</sequence>
<dbReference type="Pfam" id="PF03908">
    <property type="entry name" value="Sec20"/>
    <property type="match status" value="1"/>
</dbReference>
<comment type="subcellular location">
    <subcellularLocation>
        <location evidence="1">Endoplasmic reticulum membrane</location>
        <topology evidence="1">Single-pass type IV membrane protein</topology>
    </subcellularLocation>
</comment>
<feature type="transmembrane region" description="Helical" evidence="10">
    <location>
        <begin position="203"/>
        <end position="220"/>
    </location>
</feature>
<evidence type="ECO:0000256" key="9">
    <source>
        <dbReference type="ARBA" id="ARBA00037934"/>
    </source>
</evidence>
<feature type="domain" description="Sec20 C-terminal" evidence="11">
    <location>
        <begin position="134"/>
        <end position="224"/>
    </location>
</feature>
<keyword evidence="8 10" id="KW-0472">Membrane</keyword>
<evidence type="ECO:0000256" key="4">
    <source>
        <dbReference type="ARBA" id="ARBA00022824"/>
    </source>
</evidence>
<dbReference type="PANTHER" id="PTHR12825">
    <property type="entry name" value="BNIP1-RELATED"/>
    <property type="match status" value="1"/>
</dbReference>
<evidence type="ECO:0000256" key="10">
    <source>
        <dbReference type="SAM" id="Phobius"/>
    </source>
</evidence>
<dbReference type="GO" id="GO:0006890">
    <property type="term" value="P:retrograde vesicle-mediated transport, Golgi to endoplasmic reticulum"/>
    <property type="evidence" value="ECO:0007669"/>
    <property type="project" value="InterPro"/>
</dbReference>
<evidence type="ECO:0000256" key="7">
    <source>
        <dbReference type="ARBA" id="ARBA00023054"/>
    </source>
</evidence>
<comment type="similarity">
    <text evidence="9">Belongs to the SEC20 family.</text>
</comment>
<name>A0A0B6ZP90_9EUPU</name>
<keyword evidence="4" id="KW-0256">Endoplasmic reticulum</keyword>
<evidence type="ECO:0000256" key="1">
    <source>
        <dbReference type="ARBA" id="ARBA00004163"/>
    </source>
</evidence>
<evidence type="ECO:0000256" key="2">
    <source>
        <dbReference type="ARBA" id="ARBA00022448"/>
    </source>
</evidence>
<evidence type="ECO:0000256" key="5">
    <source>
        <dbReference type="ARBA" id="ARBA00022892"/>
    </source>
</evidence>
<proteinExistence type="inferred from homology"/>
<dbReference type="EMBL" id="HACG01022650">
    <property type="protein sequence ID" value="CEK69515.1"/>
    <property type="molecule type" value="Transcribed_RNA"/>
</dbReference>
<gene>
    <name evidence="12" type="primary">ORF70494</name>
</gene>
<evidence type="ECO:0000256" key="8">
    <source>
        <dbReference type="ARBA" id="ARBA00023136"/>
    </source>
</evidence>
<evidence type="ECO:0000256" key="6">
    <source>
        <dbReference type="ARBA" id="ARBA00022989"/>
    </source>
</evidence>
<dbReference type="InterPro" id="IPR056173">
    <property type="entry name" value="Sec20_C"/>
</dbReference>
<dbReference type="GO" id="GO:0005484">
    <property type="term" value="F:SNAP receptor activity"/>
    <property type="evidence" value="ECO:0007669"/>
    <property type="project" value="InterPro"/>
</dbReference>
<keyword evidence="5" id="KW-0931">ER-Golgi transport</keyword>
<dbReference type="GO" id="GO:0005789">
    <property type="term" value="C:endoplasmic reticulum membrane"/>
    <property type="evidence" value="ECO:0007669"/>
    <property type="project" value="UniProtKB-SubCell"/>
</dbReference>
<keyword evidence="2" id="KW-0813">Transport</keyword>